<dbReference type="PANTHER" id="PTHR31446">
    <property type="entry name" value="ACID PHOSPHATASE/VANADIUM-DEPENDENT HALOPEROXIDASE-RELATED PROTEIN"/>
    <property type="match status" value="1"/>
</dbReference>
<comment type="caution">
    <text evidence="2">The sequence shown here is derived from an EMBL/GenBank/DDBJ whole genome shotgun (WGS) entry which is preliminary data.</text>
</comment>
<name>A0ABU9JU54_9BACI</name>
<dbReference type="EMBL" id="JBBYAK010000001">
    <property type="protein sequence ID" value="MEL3956376.1"/>
    <property type="molecule type" value="Genomic_DNA"/>
</dbReference>
<evidence type="ECO:0000313" key="3">
    <source>
        <dbReference type="Proteomes" id="UP001459714"/>
    </source>
</evidence>
<proteinExistence type="predicted"/>
<dbReference type="RefSeq" id="WP_342019750.1">
    <property type="nucleotide sequence ID" value="NZ_CP150143.1"/>
</dbReference>
<reference evidence="2 3" key="1">
    <citation type="submission" date="2024-03" db="EMBL/GenBank/DDBJ databases">
        <title>Bacilli Hybrid Assemblies.</title>
        <authorList>
            <person name="Kovac J."/>
        </authorList>
    </citation>
    <scope>NUCLEOTIDE SEQUENCE [LARGE SCALE GENOMIC DNA]</scope>
    <source>
        <strain evidence="2 3">FSL M8-0022</strain>
    </source>
</reference>
<evidence type="ECO:0000256" key="1">
    <source>
        <dbReference type="SAM" id="Coils"/>
    </source>
</evidence>
<feature type="coiled-coil region" evidence="1">
    <location>
        <begin position="81"/>
        <end position="108"/>
    </location>
</feature>
<keyword evidence="1" id="KW-0175">Coiled coil</keyword>
<dbReference type="Pfam" id="PF02681">
    <property type="entry name" value="DUF212"/>
    <property type="match status" value="1"/>
</dbReference>
<organism evidence="2 3">
    <name type="scientific">Caldifermentibacillus hisashii</name>
    <dbReference type="NCBI Taxonomy" id="996558"/>
    <lineage>
        <taxon>Bacteria</taxon>
        <taxon>Bacillati</taxon>
        <taxon>Bacillota</taxon>
        <taxon>Bacilli</taxon>
        <taxon>Bacillales</taxon>
        <taxon>Bacillaceae</taxon>
        <taxon>Caldifermentibacillus</taxon>
    </lineage>
</organism>
<sequence>MNKPIITALATIGIAQFLKMPIGKITGGKWDWRLIFETGGMPSSHSAGVASLATYIAKKSGVKTIDFALASIFGLLVMYDAQGVRRQAGELSIKVNDLEEEVERLRGQKDYHYHDRKSRKLRERLGHQPVEVLDGALFGIISGIIFHRFLE</sequence>
<evidence type="ECO:0000313" key="2">
    <source>
        <dbReference type="EMBL" id="MEL3956376.1"/>
    </source>
</evidence>
<protein>
    <submittedName>
        <fullName evidence="2">Divergent PAP2 family protein</fullName>
    </submittedName>
</protein>
<gene>
    <name evidence="2" type="ORF">NST17_04020</name>
</gene>
<dbReference type="InterPro" id="IPR003832">
    <property type="entry name" value="DUF212"/>
</dbReference>
<accession>A0ABU9JU54</accession>
<dbReference type="Proteomes" id="UP001459714">
    <property type="component" value="Unassembled WGS sequence"/>
</dbReference>
<keyword evidence="3" id="KW-1185">Reference proteome</keyword>
<dbReference type="PANTHER" id="PTHR31446:SF29">
    <property type="entry name" value="ACID PHOSPHATASE_VANADIUM-DEPENDENT HALOPEROXIDASE-RELATED PROTEIN"/>
    <property type="match status" value="1"/>
</dbReference>